<accession>A0AAQ3T5M4</accession>
<feature type="compositionally biased region" description="Basic and acidic residues" evidence="4">
    <location>
        <begin position="96"/>
        <end position="112"/>
    </location>
</feature>
<evidence type="ECO:0000256" key="4">
    <source>
        <dbReference type="SAM" id="MobiDB-lite"/>
    </source>
</evidence>
<gene>
    <name evidence="6" type="ORF">U9M48_016540</name>
</gene>
<evidence type="ECO:0000313" key="6">
    <source>
        <dbReference type="EMBL" id="WVZ67469.1"/>
    </source>
</evidence>
<dbReference type="InterPro" id="IPR036420">
    <property type="entry name" value="BRCT_dom_sf"/>
</dbReference>
<dbReference type="AlphaFoldDB" id="A0AAQ3T5M4"/>
<reference evidence="6 7" key="1">
    <citation type="submission" date="2024-02" db="EMBL/GenBank/DDBJ databases">
        <title>High-quality chromosome-scale genome assembly of Pensacola bahiagrass (Paspalum notatum Flugge var. saurae).</title>
        <authorList>
            <person name="Vega J.M."/>
            <person name="Podio M."/>
            <person name="Orjuela J."/>
            <person name="Siena L.A."/>
            <person name="Pessino S.C."/>
            <person name="Combes M.C."/>
            <person name="Mariac C."/>
            <person name="Albertini E."/>
            <person name="Pupilli F."/>
            <person name="Ortiz J.P.A."/>
            <person name="Leblanc O."/>
        </authorList>
    </citation>
    <scope>NUCLEOTIDE SEQUENCE [LARGE SCALE GENOMIC DNA]</scope>
    <source>
        <strain evidence="6">R1</strain>
        <tissue evidence="6">Leaf</tissue>
    </source>
</reference>
<feature type="compositionally biased region" description="Polar residues" evidence="4">
    <location>
        <begin position="115"/>
        <end position="133"/>
    </location>
</feature>
<dbReference type="PANTHER" id="PTHR23196:SF23">
    <property type="entry name" value="OS01G0939300 PROTEIN"/>
    <property type="match status" value="1"/>
</dbReference>
<evidence type="ECO:0000256" key="1">
    <source>
        <dbReference type="ARBA" id="ARBA00004123"/>
    </source>
</evidence>
<dbReference type="Pfam" id="PF16770">
    <property type="entry name" value="RTT107_BRCT_5"/>
    <property type="match status" value="1"/>
</dbReference>
<dbReference type="SUPFAM" id="SSF52113">
    <property type="entry name" value="BRCT domain"/>
    <property type="match status" value="1"/>
</dbReference>
<dbReference type="GO" id="GO:0005634">
    <property type="term" value="C:nucleus"/>
    <property type="evidence" value="ECO:0007669"/>
    <property type="project" value="UniProtKB-SubCell"/>
</dbReference>
<protein>
    <recommendedName>
        <fullName evidence="5">BRCT domain-containing protein</fullName>
    </recommendedName>
</protein>
<dbReference type="InterPro" id="IPR051579">
    <property type="entry name" value="DDR_Transcriptional_Reg"/>
</dbReference>
<dbReference type="SMART" id="SM00292">
    <property type="entry name" value="BRCT"/>
    <property type="match status" value="2"/>
</dbReference>
<feature type="region of interest" description="Disordered" evidence="4">
    <location>
        <begin position="1"/>
        <end position="77"/>
    </location>
</feature>
<evidence type="ECO:0000313" key="7">
    <source>
        <dbReference type="Proteomes" id="UP001341281"/>
    </source>
</evidence>
<feature type="region of interest" description="Disordered" evidence="4">
    <location>
        <begin position="465"/>
        <end position="509"/>
    </location>
</feature>
<organism evidence="6 7">
    <name type="scientific">Paspalum notatum var. saurae</name>
    <dbReference type="NCBI Taxonomy" id="547442"/>
    <lineage>
        <taxon>Eukaryota</taxon>
        <taxon>Viridiplantae</taxon>
        <taxon>Streptophyta</taxon>
        <taxon>Embryophyta</taxon>
        <taxon>Tracheophyta</taxon>
        <taxon>Spermatophyta</taxon>
        <taxon>Magnoliopsida</taxon>
        <taxon>Liliopsida</taxon>
        <taxon>Poales</taxon>
        <taxon>Poaceae</taxon>
        <taxon>PACMAD clade</taxon>
        <taxon>Panicoideae</taxon>
        <taxon>Andropogonodae</taxon>
        <taxon>Paspaleae</taxon>
        <taxon>Paspalinae</taxon>
        <taxon>Paspalum</taxon>
    </lineage>
</organism>
<evidence type="ECO:0000256" key="3">
    <source>
        <dbReference type="ARBA" id="ARBA00023242"/>
    </source>
</evidence>
<feature type="region of interest" description="Disordered" evidence="4">
    <location>
        <begin position="549"/>
        <end position="573"/>
    </location>
</feature>
<dbReference type="Pfam" id="PF16589">
    <property type="entry name" value="BRCT_2"/>
    <property type="match status" value="1"/>
</dbReference>
<evidence type="ECO:0000259" key="5">
    <source>
        <dbReference type="PROSITE" id="PS50172"/>
    </source>
</evidence>
<keyword evidence="3" id="KW-0539">Nucleus</keyword>
<feature type="region of interest" description="Disordered" evidence="4">
    <location>
        <begin position="591"/>
        <end position="626"/>
    </location>
</feature>
<keyword evidence="7" id="KW-1185">Reference proteome</keyword>
<feature type="compositionally biased region" description="Low complexity" evidence="4">
    <location>
        <begin position="18"/>
        <end position="37"/>
    </location>
</feature>
<feature type="compositionally biased region" description="Polar residues" evidence="4">
    <location>
        <begin position="600"/>
        <end position="623"/>
    </location>
</feature>
<dbReference type="EMBL" id="CP144748">
    <property type="protein sequence ID" value="WVZ67469.1"/>
    <property type="molecule type" value="Genomic_DNA"/>
</dbReference>
<dbReference type="InterPro" id="IPR001357">
    <property type="entry name" value="BRCT_dom"/>
</dbReference>
<proteinExistence type="predicted"/>
<dbReference type="GO" id="GO:0006974">
    <property type="term" value="P:DNA damage response"/>
    <property type="evidence" value="ECO:0007669"/>
    <property type="project" value="UniProtKB-KW"/>
</dbReference>
<comment type="subcellular location">
    <subcellularLocation>
        <location evidence="1">Nucleus</location>
    </subcellularLocation>
</comment>
<dbReference type="PROSITE" id="PS50172">
    <property type="entry name" value="BRCT"/>
    <property type="match status" value="1"/>
</dbReference>
<name>A0AAQ3T5M4_PASNO</name>
<feature type="domain" description="BRCT" evidence="5">
    <location>
        <begin position="656"/>
        <end position="745"/>
    </location>
</feature>
<feature type="region of interest" description="Disordered" evidence="4">
    <location>
        <begin position="94"/>
        <end position="142"/>
    </location>
</feature>
<feature type="compositionally biased region" description="Basic residues" evidence="4">
    <location>
        <begin position="472"/>
        <end position="490"/>
    </location>
</feature>
<dbReference type="CDD" id="cd17744">
    <property type="entry name" value="BRCT_MDC1_rpt1"/>
    <property type="match status" value="1"/>
</dbReference>
<evidence type="ECO:0000256" key="2">
    <source>
        <dbReference type="ARBA" id="ARBA00022763"/>
    </source>
</evidence>
<keyword evidence="2" id="KW-0227">DNA damage</keyword>
<dbReference type="CDD" id="cd18432">
    <property type="entry name" value="BRCT_PAXIP1_rpt6_like"/>
    <property type="match status" value="1"/>
</dbReference>
<dbReference type="PANTHER" id="PTHR23196">
    <property type="entry name" value="PAX TRANSCRIPTION ACTIVATION DOMAIN INTERACTING PROTEIN"/>
    <property type="match status" value="1"/>
</dbReference>
<sequence>MSLVAYDASSDEEDAGEPPAAAAPAPSPTPVVSSVGPQPRPPSLSTAVGPAPQPTPPAAAPTQSVAPASSSNVSLLTPSLDLPDVADLFSCPADNASRKRESNGSALHDSRSKFPRTQSQPRGGRSATGNSLIPPQLRGRSNVVTEDMSKLAASEGEEQQRRGFGFRSTLLPRRLLRNPRFPLPLAASSLFRSPIPHIGRRISNPLRSPNPQAGCSLALFDQWRISAEAKTRGPAKFPTEVLLAYVCQQLQLGHDEYPKSSGKEPGDASLATAIDIVESLLVESDVETSQKISTEPISGTKSASILGAKVAQCLAKRAEYSSPLQKAGIFNWADAPDDNECPTIMISRKKQRVHANTRTKKLASQNVSSTSAGSVSECIGGDSGLNAFKKPEPVGCTDDLYEAYDIGPSTQMAAEAMEALSNASTDNYVARDNALPEGSILRTNLGKECKADNICSVESSLEKQIGGSSSSVKKHPSKSKNRKNPKRMAVKAKGSMNSGTIHVSTDHELSERIKVSGATDSNVLGSDAVIHPGKKRTYTFISRSSKVQFRKTGSSTTVRSKSAEGPDSSTAKAVGLTDHDLNQLVGVEKQPISTLEDHNSSLTSRAPLSELNTNGSQSRTQVSKKPLKRNLLKSPGSRELASLFRNEVSPILQSSRQRRNMSKVRVLLSQSMDKETIKMQTKVLIYFGLPVVTSISEATHFVAEKFARTRNMLEAIAMGIPIVTPSWLECCGEARCFIDEKKYIMRDMKKEKELGFSMPVSLGRARKMPLLAGRRVLITPNTKPSKELLKSLVVAAHGQTVERITTSMKNTKFERAFVISCEQDHSVCKPLIKSGLEVFDSELLLNGIVTQRLDTCIIPWDKLVQDPTHTGSY</sequence>
<feature type="compositionally biased region" description="Low complexity" evidence="4">
    <location>
        <begin position="60"/>
        <end position="71"/>
    </location>
</feature>
<feature type="compositionally biased region" description="Polar residues" evidence="4">
    <location>
        <begin position="549"/>
        <end position="560"/>
    </location>
</feature>
<dbReference type="Proteomes" id="UP001341281">
    <property type="component" value="Chromosome 04"/>
</dbReference>
<dbReference type="Gene3D" id="3.40.50.10190">
    <property type="entry name" value="BRCT domain"/>
    <property type="match status" value="2"/>
</dbReference>